<dbReference type="EMBL" id="CAUOFW020004691">
    <property type="protein sequence ID" value="CAK9166791.1"/>
    <property type="molecule type" value="Genomic_DNA"/>
</dbReference>
<dbReference type="Pfam" id="PF00481">
    <property type="entry name" value="PP2C"/>
    <property type="match status" value="2"/>
</dbReference>
<sequence>MGFKDLHLKIKAFRLRHFLIGDGGKKKRESENGKKPSWMVPLSHGYHVVDMYSLQDESSELDSDSVVVQREQIGENIEMWFFGVFDARIGDGVSKYMQSHLFGKKIKESEMRRRSKETLRKAYLGARAKIRETEEPEESSKVGSASAIIINGEKLVIATMGDYRAVVCRDGAIRLAKVRLLGWDSGGAARTKPTKNSQLLVGSQRIDADTEFLILASSGIWEVMKHQEAVNLIRHIDDPQEAAECLAKEALTRMSRSNISCLVIRFD</sequence>
<dbReference type="PANTHER" id="PTHR47992">
    <property type="entry name" value="PROTEIN PHOSPHATASE"/>
    <property type="match status" value="1"/>
</dbReference>
<keyword evidence="4" id="KW-1185">Reference proteome</keyword>
<protein>
    <recommendedName>
        <fullName evidence="1">PPM-type phosphatase domain-containing protein</fullName>
    </recommendedName>
</protein>
<dbReference type="SUPFAM" id="SSF81606">
    <property type="entry name" value="PP2C-like"/>
    <property type="match status" value="1"/>
</dbReference>
<comment type="caution">
    <text evidence="3">The sequence shown here is derived from an EMBL/GenBank/DDBJ whole genome shotgun (WGS) entry which is preliminary data.</text>
</comment>
<proteinExistence type="predicted"/>
<evidence type="ECO:0000313" key="2">
    <source>
        <dbReference type="EMBL" id="CAK9165750.1"/>
    </source>
</evidence>
<dbReference type="Gene3D" id="3.60.40.10">
    <property type="entry name" value="PPM-type phosphatase domain"/>
    <property type="match status" value="2"/>
</dbReference>
<dbReference type="InterPro" id="IPR001932">
    <property type="entry name" value="PPM-type_phosphatase-like_dom"/>
</dbReference>
<evidence type="ECO:0000259" key="1">
    <source>
        <dbReference type="PROSITE" id="PS51746"/>
    </source>
</evidence>
<evidence type="ECO:0000313" key="3">
    <source>
        <dbReference type="EMBL" id="CAK9166791.1"/>
    </source>
</evidence>
<dbReference type="InterPro" id="IPR036457">
    <property type="entry name" value="PPM-type-like_dom_sf"/>
</dbReference>
<dbReference type="CDD" id="cd00143">
    <property type="entry name" value="PP2Cc"/>
    <property type="match status" value="1"/>
</dbReference>
<dbReference type="PROSITE" id="PS51746">
    <property type="entry name" value="PPM_2"/>
    <property type="match status" value="1"/>
</dbReference>
<name>A0ABC8TBJ7_9AQUA</name>
<dbReference type="EMBL" id="CAUOFW020004455">
    <property type="protein sequence ID" value="CAK9165750.1"/>
    <property type="molecule type" value="Genomic_DNA"/>
</dbReference>
<evidence type="ECO:0000313" key="4">
    <source>
        <dbReference type="Proteomes" id="UP001642360"/>
    </source>
</evidence>
<feature type="domain" description="PPM-type phosphatase" evidence="1">
    <location>
        <begin position="48"/>
        <end position="266"/>
    </location>
</feature>
<gene>
    <name evidence="2" type="ORF">ILEXP_LOCUS34920</name>
    <name evidence="3" type="ORF">ILEXP_LOCUS36031</name>
</gene>
<dbReference type="InterPro" id="IPR015655">
    <property type="entry name" value="PP2C"/>
</dbReference>
<accession>A0ABC8TBJ7</accession>
<organism evidence="3 4">
    <name type="scientific">Ilex paraguariensis</name>
    <name type="common">yerba mate</name>
    <dbReference type="NCBI Taxonomy" id="185542"/>
    <lineage>
        <taxon>Eukaryota</taxon>
        <taxon>Viridiplantae</taxon>
        <taxon>Streptophyta</taxon>
        <taxon>Embryophyta</taxon>
        <taxon>Tracheophyta</taxon>
        <taxon>Spermatophyta</taxon>
        <taxon>Magnoliopsida</taxon>
        <taxon>eudicotyledons</taxon>
        <taxon>Gunneridae</taxon>
        <taxon>Pentapetalae</taxon>
        <taxon>asterids</taxon>
        <taxon>campanulids</taxon>
        <taxon>Aquifoliales</taxon>
        <taxon>Aquifoliaceae</taxon>
        <taxon>Ilex</taxon>
    </lineage>
</organism>
<dbReference type="Proteomes" id="UP001642360">
    <property type="component" value="Unassembled WGS sequence"/>
</dbReference>
<dbReference type="AlphaFoldDB" id="A0ABC8TBJ7"/>
<dbReference type="SMART" id="SM00332">
    <property type="entry name" value="PP2Cc"/>
    <property type="match status" value="1"/>
</dbReference>
<reference evidence="3 4" key="1">
    <citation type="submission" date="2024-02" db="EMBL/GenBank/DDBJ databases">
        <authorList>
            <person name="Vignale AGUSTIN F."/>
            <person name="Sosa J E."/>
            <person name="Modenutti C."/>
        </authorList>
    </citation>
    <scope>NUCLEOTIDE SEQUENCE [LARGE SCALE GENOMIC DNA]</scope>
</reference>